<proteinExistence type="predicted"/>
<reference evidence="2 3" key="1">
    <citation type="submission" date="2014-04" db="EMBL/GenBank/DDBJ databases">
        <title>Evolutionary Origins and Diversification of the Mycorrhizal Mutualists.</title>
        <authorList>
            <consortium name="DOE Joint Genome Institute"/>
            <consortium name="Mycorrhizal Genomics Consortium"/>
            <person name="Kohler A."/>
            <person name="Kuo A."/>
            <person name="Nagy L.G."/>
            <person name="Floudas D."/>
            <person name="Copeland A."/>
            <person name="Barry K.W."/>
            <person name="Cichocki N."/>
            <person name="Veneault-Fourrey C."/>
            <person name="LaButti K."/>
            <person name="Lindquist E.A."/>
            <person name="Lipzen A."/>
            <person name="Lundell T."/>
            <person name="Morin E."/>
            <person name="Murat C."/>
            <person name="Riley R."/>
            <person name="Ohm R."/>
            <person name="Sun H."/>
            <person name="Tunlid A."/>
            <person name="Henrissat B."/>
            <person name="Grigoriev I.V."/>
            <person name="Hibbett D.S."/>
            <person name="Martin F."/>
        </authorList>
    </citation>
    <scope>NUCLEOTIDE SEQUENCE [LARGE SCALE GENOMIC DNA]</scope>
    <source>
        <strain evidence="2 3">MD-312</strain>
    </source>
</reference>
<evidence type="ECO:0000313" key="2">
    <source>
        <dbReference type="EMBL" id="KIJ61998.1"/>
    </source>
</evidence>
<dbReference type="HOGENOM" id="CLU_021164_0_2_1"/>
<evidence type="ECO:0000313" key="3">
    <source>
        <dbReference type="Proteomes" id="UP000053820"/>
    </source>
</evidence>
<dbReference type="Proteomes" id="UP000053820">
    <property type="component" value="Unassembled WGS sequence"/>
</dbReference>
<feature type="chain" id="PRO_5002205172" evidence="1">
    <location>
        <begin position="20"/>
        <end position="590"/>
    </location>
</feature>
<dbReference type="OrthoDB" id="2841072at2759"/>
<keyword evidence="3" id="KW-1185">Reference proteome</keyword>
<sequence>MHKALLVVEVFICILECLARDTIRAPDEDVTGTGWGALAALAQTCRTLSDPALDLLWRRLHGLEPIVRCLRGMDGGLYRRAMHVFSDEEWGVLQRYVPRVQELTVDKWSEEWSLKILRSLMFCTTPLLPNLRQLRWVCGQEADVVYIRPLLSPTITYLDVTFGYYDTGTALPFLQSCHRLCPNLNSIRFRYEHQHMATEVSRAICRAQNLESIDCGLIDVAAFTHIAQSLTLKSLSAWLPNDRSDRLENLRAMRDLAWHSSHDLVPFRNVKVINLHIEDLSFMIPLLQPHNQLFNNISLTFHVVPTTVILHAFFSALGSTPRQGSVRRVELRQLTTLDANIDRHYEPLIYDSLCPLLSFPHLRELVLELDNPVSLNDEELMMLARAWPRLEVFKINCRSGWRVHSSANPLTLKGLVSLLRLCPMLCELGLSLDVRDVPLPSIDPRALQVLDSPSSEAQQGPWGVRNTSVTLLQLSDSPIKDPALVATFLAEILPSLEAVVTPRTIMPMIVPPVHPAQPNLPIPFQNPLIPFQNPLIPFPNPLPPGFFGGAVSILRAPAGFKYWNLWSQVNEHLRKRAGHRCRRMTAMTGS</sequence>
<keyword evidence="1" id="KW-0732">Signal</keyword>
<dbReference type="EMBL" id="KN839858">
    <property type="protein sequence ID" value="KIJ61998.1"/>
    <property type="molecule type" value="Genomic_DNA"/>
</dbReference>
<dbReference type="AlphaFoldDB" id="A0A0C9W5K3"/>
<organism evidence="2 3">
    <name type="scientific">Hydnomerulius pinastri MD-312</name>
    <dbReference type="NCBI Taxonomy" id="994086"/>
    <lineage>
        <taxon>Eukaryota</taxon>
        <taxon>Fungi</taxon>
        <taxon>Dikarya</taxon>
        <taxon>Basidiomycota</taxon>
        <taxon>Agaricomycotina</taxon>
        <taxon>Agaricomycetes</taxon>
        <taxon>Agaricomycetidae</taxon>
        <taxon>Boletales</taxon>
        <taxon>Boletales incertae sedis</taxon>
        <taxon>Leucogyrophana</taxon>
    </lineage>
</organism>
<evidence type="ECO:0000256" key="1">
    <source>
        <dbReference type="SAM" id="SignalP"/>
    </source>
</evidence>
<dbReference type="Gene3D" id="3.80.10.10">
    <property type="entry name" value="Ribonuclease Inhibitor"/>
    <property type="match status" value="1"/>
</dbReference>
<accession>A0A0C9W5K3</accession>
<protein>
    <submittedName>
        <fullName evidence="2">Unplaced genomic scaffold scaffold_24, whole genome shotgun sequence</fullName>
    </submittedName>
</protein>
<gene>
    <name evidence="2" type="ORF">HYDPIDRAFT_30819</name>
</gene>
<dbReference type="InterPro" id="IPR032675">
    <property type="entry name" value="LRR_dom_sf"/>
</dbReference>
<name>A0A0C9W5K3_9AGAM</name>
<feature type="signal peptide" evidence="1">
    <location>
        <begin position="1"/>
        <end position="19"/>
    </location>
</feature>